<gene>
    <name evidence="2" type="ORF">SODALDRAFT_357307</name>
</gene>
<evidence type="ECO:0000256" key="1">
    <source>
        <dbReference type="SAM" id="MobiDB-lite"/>
    </source>
</evidence>
<organism evidence="2 3">
    <name type="scientific">Sodiomyces alkalinus (strain CBS 110278 / VKM F-3762 / F11)</name>
    <name type="common">Alkaliphilic filamentous fungus</name>
    <dbReference type="NCBI Taxonomy" id="1314773"/>
    <lineage>
        <taxon>Eukaryota</taxon>
        <taxon>Fungi</taxon>
        <taxon>Dikarya</taxon>
        <taxon>Ascomycota</taxon>
        <taxon>Pezizomycotina</taxon>
        <taxon>Sordariomycetes</taxon>
        <taxon>Hypocreomycetidae</taxon>
        <taxon>Glomerellales</taxon>
        <taxon>Plectosphaerellaceae</taxon>
        <taxon>Sodiomyces</taxon>
    </lineage>
</organism>
<sequence length="464" mass="52388">MASDDPKLSYFRKNVGTDGLARRSRMGRSLTFERRDHTIISGVMGQPTKLSIRTGLSNNPQDADMTFRDTRPLQGILPRIHHPLPLTETQSQRLLNALKTTFRSKLDKEYGWESETTTPTAPPISNSDPSPPPRPQRPTDRHLNAILSNPLFAYDHAKPAAVPPTRRDPMDVFDQAVAKGMMTRKAATGCLAAKRRQILMFSDVCLQTAMADSGAGRRVVQWLRTSGEERSGQFLGDKALLEQLIPYMVVEGLEEIVWGWADRLARESDQLGLKESPKEPAHKVQGDLLSILVGAKATIMKDRSLNGAYQDLLRAHDTWRWKQNVWYILFSPWRALSWHSTMDAWDRPPPSEVLFDKYLALEPQTPRLRTALRIDRPHLDLHHPTRPSPERALGFFRDFSLALKQQIPPPKSYGGFADRVSTMGLDTAKYLSQLGQDKDAEWVLNLVQSHFQSDSGDSSRLQIG</sequence>
<evidence type="ECO:0000313" key="3">
    <source>
        <dbReference type="Proteomes" id="UP000272025"/>
    </source>
</evidence>
<dbReference type="OrthoDB" id="5424391at2759"/>
<proteinExistence type="predicted"/>
<dbReference type="RefSeq" id="XP_028469080.1">
    <property type="nucleotide sequence ID" value="XM_028613988.1"/>
</dbReference>
<dbReference type="GeneID" id="39582466"/>
<dbReference type="EMBL" id="ML119052">
    <property type="protein sequence ID" value="ROT41274.1"/>
    <property type="molecule type" value="Genomic_DNA"/>
</dbReference>
<dbReference type="AlphaFoldDB" id="A0A3N2Q3D4"/>
<keyword evidence="3" id="KW-1185">Reference proteome</keyword>
<evidence type="ECO:0000313" key="2">
    <source>
        <dbReference type="EMBL" id="ROT41274.1"/>
    </source>
</evidence>
<feature type="region of interest" description="Disordered" evidence="1">
    <location>
        <begin position="109"/>
        <end position="141"/>
    </location>
</feature>
<accession>A0A3N2Q3D4</accession>
<dbReference type="Proteomes" id="UP000272025">
    <property type="component" value="Unassembled WGS sequence"/>
</dbReference>
<protein>
    <submittedName>
        <fullName evidence="2">Uncharacterized protein</fullName>
    </submittedName>
</protein>
<reference evidence="2 3" key="1">
    <citation type="journal article" date="2018" name="Mol. Ecol.">
        <title>The obligate alkalophilic soda-lake fungus Sodiomyces alkalinus has shifted to a protein diet.</title>
        <authorList>
            <person name="Grum-Grzhimaylo A.A."/>
            <person name="Falkoski D.L."/>
            <person name="van den Heuvel J."/>
            <person name="Valero-Jimenez C.A."/>
            <person name="Min B."/>
            <person name="Choi I.G."/>
            <person name="Lipzen A."/>
            <person name="Daum C.G."/>
            <person name="Aanen D.K."/>
            <person name="Tsang A."/>
            <person name="Henrissat B."/>
            <person name="Bilanenko E.N."/>
            <person name="de Vries R.P."/>
            <person name="van Kan J.A.L."/>
            <person name="Grigoriev I.V."/>
            <person name="Debets A.J.M."/>
        </authorList>
    </citation>
    <scope>NUCLEOTIDE SEQUENCE [LARGE SCALE GENOMIC DNA]</scope>
    <source>
        <strain evidence="2 3">F11</strain>
    </source>
</reference>
<name>A0A3N2Q3D4_SODAK</name>